<dbReference type="GO" id="GO:0012505">
    <property type="term" value="C:endomembrane system"/>
    <property type="evidence" value="ECO:0007669"/>
    <property type="project" value="UniProtKB-SubCell"/>
</dbReference>
<sequence>MVPMIATAPIELISIDFMSLEKGKGGYEHVLVATDSFTKYTWAFPTRNQKASTVAKILWERIFIDSNEKSRAIYKLLKDAMDKTEDDNNDNSCVGKSKIVIKVLPICLYLYVGFFAFFFSGFSVLTTLAFPNAPFKPSSHFKFYTLAFGVSRFLGGSELLFIYRLCPRILPYARIHRLWVLSLLDIAHAVFFIFATWYRFIPNVWIVLALCATHGFISGSVMVNGALKAAEQFEDPVDKGIAIGMIQWGITAGIIAASVVGLFVEPALKTHCQQDLMLGQFCFTRTNYTTGWSHPKC</sequence>
<proteinExistence type="inferred from homology"/>
<evidence type="ECO:0000256" key="1">
    <source>
        <dbReference type="ARBA" id="ARBA00004127"/>
    </source>
</evidence>
<feature type="transmembrane region" description="Helical" evidence="7">
    <location>
        <begin position="239"/>
        <end position="264"/>
    </location>
</feature>
<dbReference type="GO" id="GO:0003676">
    <property type="term" value="F:nucleic acid binding"/>
    <property type="evidence" value="ECO:0007669"/>
    <property type="project" value="InterPro"/>
</dbReference>
<dbReference type="PROSITE" id="PS50994">
    <property type="entry name" value="INTEGRASE"/>
    <property type="match status" value="1"/>
</dbReference>
<dbReference type="EMBL" id="DS469527">
    <property type="protein sequence ID" value="EDO46427.1"/>
    <property type="molecule type" value="Genomic_DNA"/>
</dbReference>
<keyword evidence="4 7" id="KW-0812">Transmembrane</keyword>
<keyword evidence="10" id="KW-1185">Reference proteome</keyword>
<evidence type="ECO:0000256" key="3">
    <source>
        <dbReference type="ARBA" id="ARBA00022448"/>
    </source>
</evidence>
<feature type="transmembrane region" description="Helical" evidence="7">
    <location>
        <begin position="106"/>
        <end position="131"/>
    </location>
</feature>
<dbReference type="PANTHER" id="PTHR10981">
    <property type="entry name" value="BATTENIN"/>
    <property type="match status" value="1"/>
</dbReference>
<dbReference type="PhylomeDB" id="A7RQ39"/>
<dbReference type="FunFam" id="3.30.420.10:FF:000386">
    <property type="match status" value="1"/>
</dbReference>
<dbReference type="SUPFAM" id="SSF103473">
    <property type="entry name" value="MFS general substrate transporter"/>
    <property type="match status" value="1"/>
</dbReference>
<keyword evidence="3" id="KW-0813">Transport</keyword>
<dbReference type="InParanoid" id="A7RQ39"/>
<dbReference type="InterPro" id="IPR036259">
    <property type="entry name" value="MFS_trans_sf"/>
</dbReference>
<keyword evidence="5 7" id="KW-1133">Transmembrane helix</keyword>
<dbReference type="SUPFAM" id="SSF53098">
    <property type="entry name" value="Ribonuclease H-like"/>
    <property type="match status" value="1"/>
</dbReference>
<protein>
    <recommendedName>
        <fullName evidence="8">Integrase catalytic domain-containing protein</fullName>
    </recommendedName>
</protein>
<dbReference type="OMA" id="WERIFID"/>
<dbReference type="Gene3D" id="1.20.1720.10">
    <property type="entry name" value="Multidrug resistance protein D"/>
    <property type="match status" value="1"/>
</dbReference>
<dbReference type="InterPro" id="IPR003492">
    <property type="entry name" value="Battenin_disease_Cln3"/>
</dbReference>
<name>A7RQ39_NEMVE</name>
<evidence type="ECO:0000256" key="2">
    <source>
        <dbReference type="ARBA" id="ARBA00007467"/>
    </source>
</evidence>
<evidence type="ECO:0000256" key="7">
    <source>
        <dbReference type="SAM" id="Phobius"/>
    </source>
</evidence>
<dbReference type="Pfam" id="PF02487">
    <property type="entry name" value="CLN3"/>
    <property type="match status" value="1"/>
</dbReference>
<evidence type="ECO:0000256" key="6">
    <source>
        <dbReference type="ARBA" id="ARBA00023136"/>
    </source>
</evidence>
<organism evidence="9 10">
    <name type="scientific">Nematostella vectensis</name>
    <name type="common">Starlet sea anemone</name>
    <dbReference type="NCBI Taxonomy" id="45351"/>
    <lineage>
        <taxon>Eukaryota</taxon>
        <taxon>Metazoa</taxon>
        <taxon>Cnidaria</taxon>
        <taxon>Anthozoa</taxon>
        <taxon>Hexacorallia</taxon>
        <taxon>Actiniaria</taxon>
        <taxon>Edwardsiidae</taxon>
        <taxon>Nematostella</taxon>
    </lineage>
</organism>
<evidence type="ECO:0000313" key="9">
    <source>
        <dbReference type="EMBL" id="EDO46427.1"/>
    </source>
</evidence>
<evidence type="ECO:0000313" key="10">
    <source>
        <dbReference type="Proteomes" id="UP000001593"/>
    </source>
</evidence>
<dbReference type="GO" id="GO:0051453">
    <property type="term" value="P:regulation of intracellular pH"/>
    <property type="evidence" value="ECO:0000318"/>
    <property type="project" value="GO_Central"/>
</dbReference>
<keyword evidence="6 7" id="KW-0472">Membrane</keyword>
<comment type="subcellular location">
    <subcellularLocation>
        <location evidence="1">Endomembrane system</location>
        <topology evidence="1">Multi-pass membrane protein</topology>
    </subcellularLocation>
</comment>
<dbReference type="GO" id="GO:0015074">
    <property type="term" value="P:DNA integration"/>
    <property type="evidence" value="ECO:0007669"/>
    <property type="project" value="InterPro"/>
</dbReference>
<dbReference type="Gene3D" id="3.30.420.10">
    <property type="entry name" value="Ribonuclease H-like superfamily/Ribonuclease H"/>
    <property type="match status" value="1"/>
</dbReference>
<dbReference type="AlphaFoldDB" id="A7RQ39"/>
<feature type="transmembrane region" description="Helical" evidence="7">
    <location>
        <begin position="178"/>
        <end position="198"/>
    </location>
</feature>
<dbReference type="PANTHER" id="PTHR10981:SF0">
    <property type="entry name" value="BATTENIN"/>
    <property type="match status" value="1"/>
</dbReference>
<dbReference type="GO" id="GO:0005773">
    <property type="term" value="C:vacuole"/>
    <property type="evidence" value="ECO:0000318"/>
    <property type="project" value="GO_Central"/>
</dbReference>
<gene>
    <name evidence="9" type="ORF">NEMVEDRAFT_v1g200432</name>
</gene>
<dbReference type="Proteomes" id="UP000001593">
    <property type="component" value="Unassembled WGS sequence"/>
</dbReference>
<accession>A7RQ39</accession>
<dbReference type="GO" id="GO:0016020">
    <property type="term" value="C:membrane"/>
    <property type="evidence" value="ECO:0007669"/>
    <property type="project" value="InterPro"/>
</dbReference>
<feature type="transmembrane region" description="Helical" evidence="7">
    <location>
        <begin position="204"/>
        <end position="227"/>
    </location>
</feature>
<dbReference type="InterPro" id="IPR001584">
    <property type="entry name" value="Integrase_cat-core"/>
</dbReference>
<reference evidence="9 10" key="1">
    <citation type="journal article" date="2007" name="Science">
        <title>Sea anemone genome reveals ancestral eumetazoan gene repertoire and genomic organization.</title>
        <authorList>
            <person name="Putnam N.H."/>
            <person name="Srivastava M."/>
            <person name="Hellsten U."/>
            <person name="Dirks B."/>
            <person name="Chapman J."/>
            <person name="Salamov A."/>
            <person name="Terry A."/>
            <person name="Shapiro H."/>
            <person name="Lindquist E."/>
            <person name="Kapitonov V.V."/>
            <person name="Jurka J."/>
            <person name="Genikhovich G."/>
            <person name="Grigoriev I.V."/>
            <person name="Lucas S.M."/>
            <person name="Steele R.E."/>
            <person name="Finnerty J.R."/>
            <person name="Technau U."/>
            <person name="Martindale M.Q."/>
            <person name="Rokhsar D.S."/>
        </authorList>
    </citation>
    <scope>NUCLEOTIDE SEQUENCE [LARGE SCALE GENOMIC DNA]</scope>
    <source>
        <strain evidence="10">CH2 X CH6</strain>
    </source>
</reference>
<evidence type="ECO:0000256" key="4">
    <source>
        <dbReference type="ARBA" id="ARBA00022692"/>
    </source>
</evidence>
<evidence type="ECO:0000256" key="5">
    <source>
        <dbReference type="ARBA" id="ARBA00022989"/>
    </source>
</evidence>
<feature type="transmembrane region" description="Helical" evidence="7">
    <location>
        <begin position="143"/>
        <end position="166"/>
    </location>
</feature>
<dbReference type="InterPro" id="IPR012337">
    <property type="entry name" value="RNaseH-like_sf"/>
</dbReference>
<feature type="domain" description="Integrase catalytic" evidence="8">
    <location>
        <begin position="5"/>
        <end position="79"/>
    </location>
</feature>
<dbReference type="HOGENOM" id="CLU_937814_0_0_1"/>
<comment type="similarity">
    <text evidence="2">Belongs to the battenin family.</text>
</comment>
<evidence type="ECO:0000259" key="8">
    <source>
        <dbReference type="PROSITE" id="PS50994"/>
    </source>
</evidence>
<dbReference type="InterPro" id="IPR036397">
    <property type="entry name" value="RNaseH_sf"/>
</dbReference>